<accession>A0A8G0PNP7</accession>
<evidence type="ECO:0000259" key="2">
    <source>
        <dbReference type="Pfam" id="PF14613"/>
    </source>
</evidence>
<feature type="compositionally biased region" description="Polar residues" evidence="1">
    <location>
        <begin position="1"/>
        <end position="12"/>
    </location>
</feature>
<organism evidence="4 5">
    <name type="scientific">Trichoderma simmonsii</name>
    <dbReference type="NCBI Taxonomy" id="1491479"/>
    <lineage>
        <taxon>Eukaryota</taxon>
        <taxon>Fungi</taxon>
        <taxon>Dikarya</taxon>
        <taxon>Ascomycota</taxon>
        <taxon>Pezizomycotina</taxon>
        <taxon>Sordariomycetes</taxon>
        <taxon>Hypocreomycetidae</taxon>
        <taxon>Hypocreales</taxon>
        <taxon>Hypocreaceae</taxon>
        <taxon>Trichoderma</taxon>
    </lineage>
</organism>
<evidence type="ECO:0008006" key="6">
    <source>
        <dbReference type="Google" id="ProtNLM"/>
    </source>
</evidence>
<protein>
    <recommendedName>
        <fullName evidence="6">Bactericidal permeability-increasing protein</fullName>
    </recommendedName>
</protein>
<dbReference type="AlphaFoldDB" id="A0A8G0PNP7"/>
<dbReference type="InterPro" id="IPR017943">
    <property type="entry name" value="Bactericidal_perm-incr_a/b_dom"/>
</dbReference>
<dbReference type="Gene3D" id="3.15.10.10">
    <property type="entry name" value="Bactericidal permeability-increasing protein, domain 1"/>
    <property type="match status" value="1"/>
</dbReference>
<dbReference type="SUPFAM" id="SSF55394">
    <property type="entry name" value="Bactericidal permeability-increasing protein, BPI"/>
    <property type="match status" value="1"/>
</dbReference>
<feature type="domain" description="HAM1-like C-terminal" evidence="2">
    <location>
        <begin position="595"/>
        <end position="651"/>
    </location>
</feature>
<dbReference type="Pfam" id="PF19343">
    <property type="entry name" value="HAM1_N"/>
    <property type="match status" value="2"/>
</dbReference>
<proteinExistence type="predicted"/>
<dbReference type="InterPro" id="IPR027842">
    <property type="entry name" value="HAM1-like_C"/>
</dbReference>
<dbReference type="PANTHER" id="PTHR31138:SF4">
    <property type="entry name" value="DUF5923 DOMAIN-CONTAINING PROTEIN"/>
    <property type="match status" value="1"/>
</dbReference>
<dbReference type="GO" id="GO:0008289">
    <property type="term" value="F:lipid binding"/>
    <property type="evidence" value="ECO:0007669"/>
    <property type="project" value="InterPro"/>
</dbReference>
<name>A0A8G0PNP7_9HYPO</name>
<feature type="domain" description="HAM1-like N-terminal" evidence="3">
    <location>
        <begin position="29"/>
        <end position="209"/>
    </location>
</feature>
<reference evidence="4 5" key="1">
    <citation type="journal article" date="2021" name="BMC Genomics">
        <title>Telomere-to-telomere genome assembly of asparaginase-producing Trichoderma simmonsii.</title>
        <authorList>
            <person name="Chung D."/>
            <person name="Kwon Y.M."/>
            <person name="Yang Y."/>
        </authorList>
    </citation>
    <scope>NUCLEOTIDE SEQUENCE [LARGE SCALE GENOMIC DNA]</scope>
    <source>
        <strain evidence="4 5">GH-Sj1</strain>
    </source>
</reference>
<evidence type="ECO:0000313" key="5">
    <source>
        <dbReference type="Proteomes" id="UP000826661"/>
    </source>
</evidence>
<evidence type="ECO:0000256" key="1">
    <source>
        <dbReference type="SAM" id="MobiDB-lite"/>
    </source>
</evidence>
<feature type="compositionally biased region" description="Basic and acidic residues" evidence="1">
    <location>
        <begin position="194"/>
        <end position="203"/>
    </location>
</feature>
<evidence type="ECO:0000313" key="4">
    <source>
        <dbReference type="EMBL" id="QYT03189.1"/>
    </source>
</evidence>
<evidence type="ECO:0000259" key="3">
    <source>
        <dbReference type="Pfam" id="PF19343"/>
    </source>
</evidence>
<feature type="region of interest" description="Disordered" evidence="1">
    <location>
        <begin position="1"/>
        <end position="21"/>
    </location>
</feature>
<keyword evidence="5" id="KW-1185">Reference proteome</keyword>
<dbReference type="EMBL" id="CP075868">
    <property type="protein sequence ID" value="QYT03189.1"/>
    <property type="molecule type" value="Genomic_DNA"/>
</dbReference>
<feature type="region of interest" description="Disordered" evidence="1">
    <location>
        <begin position="194"/>
        <end position="216"/>
    </location>
</feature>
<dbReference type="Proteomes" id="UP000826661">
    <property type="component" value="Chromosome V"/>
</dbReference>
<gene>
    <name evidence="4" type="ORF">H0G86_010158</name>
</gene>
<dbReference type="InterPro" id="IPR045967">
    <property type="entry name" value="HAM1-like_N"/>
</dbReference>
<dbReference type="Pfam" id="PF14613">
    <property type="entry name" value="HAM1_C"/>
    <property type="match status" value="1"/>
</dbReference>
<sequence>MFSWQALRQSSSRQDEEHQPLLPQYNEATERQTRLHEKLHTYQMLRALSNGYMPSNEQMITHLRTLLAADVLNPQASGLSPSGRALIRTTRMWLSELIDLLKAKNANDQVQDFLWYLAKARLQVDSSDLQVRAGTAKMKADVMAAVASVKTVGSLLLTNSDFRIFLTDLSTVSREVFRDTAFTLRDVAQDAAKKIEPPKEKQQALKHANGDAQPAPTTEDLQQEVIEVAEVVADGAGDVLGTAARSAREHIQGDEQEALTYRLKQAVLKLRKRPNYSDSVSMLSLLLRRYLKVYSRAAARTAEIIEEDVGMNQEADEALHNFWLLITSFGDKDAWNQVEKSFQEVVETGQSDPAFEDLVDHISKLVQDILMDPEFFNNAGKRFEQLRNESKELTTETSIREKVDNLLGSLSTALRSVSEDAEVLQLINSSTRIAHIVSPKNQYINKDMTTDLVNVFVPMLIQGIQYLPIPRLEVSTPDVDLLLENLVLEPGRTINNTSFLPYRLQISTRNDVDIRKARFQILSTVTSLATIKISGLSIAAEELGYWVHLHSGILRFMDEGLASIHLDERGIDLSLDIEIGRDRLEKIVSLRRARVHIHHLNYTLRQSKFSWFAWLLKPLIRPIVKRAIEKSIASAIEDGLHTLNRELLFARERLRATRIASPEDLWTFIRAVAARLVPTPHPDIEARIGVRPEIFRGRYAPGSLVQLWEREAQDASQKIYEYERGGWRNDIFGVRTRPA</sequence>
<dbReference type="PANTHER" id="PTHR31138">
    <property type="entry name" value="CHROMOSOME 19, WHOLE GENOME SHOTGUN SEQUENCE"/>
    <property type="match status" value="1"/>
</dbReference>
<feature type="domain" description="HAM1-like N-terminal" evidence="3">
    <location>
        <begin position="244"/>
        <end position="578"/>
    </location>
</feature>